<accession>A0A832H7Z3</accession>
<comment type="caution">
    <text evidence="1">The sequence shown here is derived from an EMBL/GenBank/DDBJ whole genome shotgun (WGS) entry which is preliminary data.</text>
</comment>
<dbReference type="EMBL" id="DSRD01000474">
    <property type="protein sequence ID" value="HGW94090.1"/>
    <property type="molecule type" value="Genomic_DNA"/>
</dbReference>
<reference evidence="1" key="1">
    <citation type="journal article" date="2020" name="mSystems">
        <title>Genome- and Community-Level Interaction Insights into Carbon Utilization and Element Cycling Functions of Hydrothermarchaeota in Hydrothermal Sediment.</title>
        <authorList>
            <person name="Zhou Z."/>
            <person name="Liu Y."/>
            <person name="Xu W."/>
            <person name="Pan J."/>
            <person name="Luo Z.H."/>
            <person name="Li M."/>
        </authorList>
    </citation>
    <scope>NUCLEOTIDE SEQUENCE [LARGE SCALE GENOMIC DNA]</scope>
    <source>
        <strain evidence="1">SpSt-402</strain>
    </source>
</reference>
<name>A0A832H7Z3_9CYAN</name>
<protein>
    <submittedName>
        <fullName evidence="1">Uncharacterized protein</fullName>
    </submittedName>
</protein>
<sequence length="81" mass="8781">MTYAHHNAFPGIEYYDERPIASHPGLTTRELFAAMAMQGILAADMDWVDPEDRAVQTLTAKQAVSYADALIAALNEAGNNG</sequence>
<dbReference type="AlphaFoldDB" id="A0A832H7Z3"/>
<gene>
    <name evidence="1" type="ORF">ENR47_07390</name>
</gene>
<evidence type="ECO:0000313" key="1">
    <source>
        <dbReference type="EMBL" id="HGW94090.1"/>
    </source>
</evidence>
<proteinExistence type="predicted"/>
<organism evidence="1">
    <name type="scientific">Oscillatoriales cyanobacterium SpSt-402</name>
    <dbReference type="NCBI Taxonomy" id="2282168"/>
    <lineage>
        <taxon>Bacteria</taxon>
        <taxon>Bacillati</taxon>
        <taxon>Cyanobacteriota</taxon>
        <taxon>Cyanophyceae</taxon>
        <taxon>Oscillatoriophycideae</taxon>
        <taxon>Oscillatoriales</taxon>
    </lineage>
</organism>